<dbReference type="InterPro" id="IPR027417">
    <property type="entry name" value="P-loop_NTPase"/>
</dbReference>
<dbReference type="SMART" id="SM00382">
    <property type="entry name" value="AAA"/>
    <property type="match status" value="1"/>
</dbReference>
<evidence type="ECO:0000256" key="2">
    <source>
        <dbReference type="ARBA" id="ARBA00022840"/>
    </source>
</evidence>
<reference evidence="4" key="1">
    <citation type="journal article" date="2021" name="PeerJ">
        <title>Extensive microbial diversity within the chicken gut microbiome revealed by metagenomics and culture.</title>
        <authorList>
            <person name="Gilroy R."/>
            <person name="Ravi A."/>
            <person name="Getino M."/>
            <person name="Pursley I."/>
            <person name="Horton D.L."/>
            <person name="Alikhan N.F."/>
            <person name="Baker D."/>
            <person name="Gharbi K."/>
            <person name="Hall N."/>
            <person name="Watson M."/>
            <person name="Adriaenssens E.M."/>
            <person name="Foster-Nyarko E."/>
            <person name="Jarju S."/>
            <person name="Secka A."/>
            <person name="Antonio M."/>
            <person name="Oren A."/>
            <person name="Chaudhuri R.R."/>
            <person name="La Ragione R."/>
            <person name="Hildebrand F."/>
            <person name="Pallen M.J."/>
        </authorList>
    </citation>
    <scope>NUCLEOTIDE SEQUENCE</scope>
    <source>
        <strain evidence="4">MalCec1-1739</strain>
    </source>
</reference>
<accession>A0A9D2UIY4</accession>
<proteinExistence type="predicted"/>
<dbReference type="GO" id="GO:0016887">
    <property type="term" value="F:ATP hydrolysis activity"/>
    <property type="evidence" value="ECO:0007669"/>
    <property type="project" value="InterPro"/>
</dbReference>
<dbReference type="InterPro" id="IPR003593">
    <property type="entry name" value="AAA+_ATPase"/>
</dbReference>
<dbReference type="Pfam" id="PF00005">
    <property type="entry name" value="ABC_tran"/>
    <property type="match status" value="1"/>
</dbReference>
<dbReference type="InterPro" id="IPR003439">
    <property type="entry name" value="ABC_transporter-like_ATP-bd"/>
</dbReference>
<evidence type="ECO:0000259" key="3">
    <source>
        <dbReference type="PROSITE" id="PS50893"/>
    </source>
</evidence>
<name>A0A9D2UIY4_9BACT</name>
<dbReference type="Gene3D" id="3.40.50.300">
    <property type="entry name" value="P-loop containing nucleotide triphosphate hydrolases"/>
    <property type="match status" value="1"/>
</dbReference>
<dbReference type="Proteomes" id="UP000787625">
    <property type="component" value="Unassembled WGS sequence"/>
</dbReference>
<gene>
    <name evidence="4" type="ORF">IAA93_05555</name>
</gene>
<dbReference type="AlphaFoldDB" id="A0A9D2UIY4"/>
<keyword evidence="2 4" id="KW-0067">ATP-binding</keyword>
<evidence type="ECO:0000313" key="5">
    <source>
        <dbReference type="Proteomes" id="UP000787625"/>
    </source>
</evidence>
<evidence type="ECO:0000256" key="1">
    <source>
        <dbReference type="ARBA" id="ARBA00022741"/>
    </source>
</evidence>
<organism evidence="4 5">
    <name type="scientific">Candidatus Avibacteroides avistercoris</name>
    <dbReference type="NCBI Taxonomy" id="2840690"/>
    <lineage>
        <taxon>Bacteria</taxon>
        <taxon>Pseudomonadati</taxon>
        <taxon>Bacteroidota</taxon>
        <taxon>Bacteroidia</taxon>
        <taxon>Bacteroidales</taxon>
        <taxon>Bacteroidaceae</taxon>
        <taxon>Bacteroidaceae incertae sedis</taxon>
        <taxon>Candidatus Avibacteroides</taxon>
    </lineage>
</organism>
<dbReference type="PANTHER" id="PTHR43158">
    <property type="entry name" value="SKFA PEPTIDE EXPORT ATP-BINDING PROTEIN SKFE"/>
    <property type="match status" value="1"/>
</dbReference>
<dbReference type="GO" id="GO:0005524">
    <property type="term" value="F:ATP binding"/>
    <property type="evidence" value="ECO:0007669"/>
    <property type="project" value="UniProtKB-KW"/>
</dbReference>
<dbReference type="SUPFAM" id="SSF52540">
    <property type="entry name" value="P-loop containing nucleoside triphosphate hydrolases"/>
    <property type="match status" value="1"/>
</dbReference>
<protein>
    <submittedName>
        <fullName evidence="4">ABC transporter ATP-binding protein</fullName>
    </submittedName>
</protein>
<keyword evidence="1" id="KW-0547">Nucleotide-binding</keyword>
<dbReference type="PROSITE" id="PS50893">
    <property type="entry name" value="ABC_TRANSPORTER_2"/>
    <property type="match status" value="1"/>
</dbReference>
<dbReference type="PANTHER" id="PTHR43158:SF2">
    <property type="entry name" value="SKFA PEPTIDE EXPORT ATP-BINDING PROTEIN SKFE"/>
    <property type="match status" value="1"/>
</dbReference>
<dbReference type="EMBL" id="DWUP01000118">
    <property type="protein sequence ID" value="HJD53171.1"/>
    <property type="molecule type" value="Genomic_DNA"/>
</dbReference>
<evidence type="ECO:0000313" key="4">
    <source>
        <dbReference type="EMBL" id="HJD53171.1"/>
    </source>
</evidence>
<comment type="caution">
    <text evidence="4">The sequence shown here is derived from an EMBL/GenBank/DDBJ whole genome shotgun (WGS) entry which is preliminary data.</text>
</comment>
<feature type="domain" description="ABC transporter" evidence="3">
    <location>
        <begin position="2"/>
        <end position="227"/>
    </location>
</feature>
<reference evidence="4" key="2">
    <citation type="submission" date="2021-04" db="EMBL/GenBank/DDBJ databases">
        <authorList>
            <person name="Gilroy R."/>
        </authorList>
    </citation>
    <scope>NUCLEOTIDE SEQUENCE</scope>
    <source>
        <strain evidence="4">MalCec1-1739</strain>
    </source>
</reference>
<sequence>MIEIKDLSFGYSSGHLLFSGLSLELGGGMVCGLLGKNGVGKSTLLHLVAGLLCPLSGGVAYRGIRTFDRVPGVLADMFLVPEVYELPAIKLRDWLRAVAPFYPRFSRERMMSCLDMFEVERDCNLGSLSMGQRKKAFLSFALSSGVTTLLMDEPTNGLDIPSKGQFRRALAQFMDGESCILISTHQVADVENLLDHVVILDDNKVLLNDRLTAVSRRLSFVVGPEVPPGALYTQPSVGGVAAVVPFDGEHETEVNLELLFNAALSSPAVRDILRKEAES</sequence>